<dbReference type="AlphaFoldDB" id="A0A0A2MI21"/>
<keyword evidence="1" id="KW-0472">Membrane</keyword>
<dbReference type="Proteomes" id="UP000030111">
    <property type="component" value="Unassembled WGS sequence"/>
</dbReference>
<protein>
    <submittedName>
        <fullName evidence="2">Uncharacterized protein</fullName>
    </submittedName>
</protein>
<reference evidence="2 3" key="1">
    <citation type="submission" date="2013-09" db="EMBL/GenBank/DDBJ databases">
        <authorList>
            <person name="Zeng Z."/>
            <person name="Chen C."/>
        </authorList>
    </citation>
    <scope>NUCLEOTIDE SEQUENCE [LARGE SCALE GENOMIC DNA]</scope>
    <source>
        <strain evidence="2 3">WB 4.1-42</strain>
    </source>
</reference>
<accession>A0A0A2MI21</accession>
<evidence type="ECO:0000313" key="2">
    <source>
        <dbReference type="EMBL" id="KGO92287.1"/>
    </source>
</evidence>
<feature type="transmembrane region" description="Helical" evidence="1">
    <location>
        <begin position="18"/>
        <end position="35"/>
    </location>
</feature>
<name>A0A0A2MI21_9FLAO</name>
<gene>
    <name evidence="2" type="ORF">Q766_14110</name>
</gene>
<organism evidence="2 3">
    <name type="scientific">Flavobacterium subsaxonicum WB 4.1-42 = DSM 21790</name>
    <dbReference type="NCBI Taxonomy" id="1121898"/>
    <lineage>
        <taxon>Bacteria</taxon>
        <taxon>Pseudomonadati</taxon>
        <taxon>Bacteroidota</taxon>
        <taxon>Flavobacteriia</taxon>
        <taxon>Flavobacteriales</taxon>
        <taxon>Flavobacteriaceae</taxon>
        <taxon>Flavobacterium</taxon>
    </lineage>
</organism>
<proteinExistence type="predicted"/>
<comment type="caution">
    <text evidence="2">The sequence shown here is derived from an EMBL/GenBank/DDBJ whole genome shotgun (WGS) entry which is preliminary data.</text>
</comment>
<dbReference type="EMBL" id="JRLY01000011">
    <property type="protein sequence ID" value="KGO92287.1"/>
    <property type="molecule type" value="Genomic_DNA"/>
</dbReference>
<keyword evidence="1" id="KW-1133">Transmembrane helix</keyword>
<keyword evidence="3" id="KW-1185">Reference proteome</keyword>
<evidence type="ECO:0000256" key="1">
    <source>
        <dbReference type="SAM" id="Phobius"/>
    </source>
</evidence>
<evidence type="ECO:0000313" key="3">
    <source>
        <dbReference type="Proteomes" id="UP000030111"/>
    </source>
</evidence>
<sequence>MFINFILTLFKSNAVMKWKYIVVTLGAIMVIAFLASNQIEMRRRGAENFKKFEQASIKGQLDRVYYEDRCVAFTLKNGEKYVFAPFKAYRLKFFDTTYNPSFNKIAAQGDSIIKQPCSDTLYLKKDTITYRFTFTE</sequence>
<keyword evidence="1" id="KW-0812">Transmembrane</keyword>